<evidence type="ECO:0000313" key="1">
    <source>
        <dbReference type="EMBL" id="KAJ9094584.1"/>
    </source>
</evidence>
<accession>A0ACC2V5E4</accession>
<comment type="caution">
    <text evidence="1">The sequence shown here is derived from an EMBL/GenBank/DDBJ whole genome shotgun (WGS) entry which is preliminary data.</text>
</comment>
<dbReference type="Proteomes" id="UP001241377">
    <property type="component" value="Unassembled WGS sequence"/>
</dbReference>
<evidence type="ECO:0000313" key="2">
    <source>
        <dbReference type="Proteomes" id="UP001241377"/>
    </source>
</evidence>
<name>A0ACC2V5E4_9TREE</name>
<dbReference type="EMBL" id="JASBWR010000110">
    <property type="protein sequence ID" value="KAJ9094584.1"/>
    <property type="molecule type" value="Genomic_DNA"/>
</dbReference>
<proteinExistence type="predicted"/>
<sequence>MSKLTPISLPQSVPFPVTVTQVMISPGQTLPRHQPLLKYKYWDYQDNPNDADTDEPTKMRVERIGTFESPITGEVEEVQVRVGEEILHSQVQLCRVKEPCGHEVQYGGLCAMCGLTVDDKDYSGYSYEDRATISMAHDSTGLKISFDEAAKLEQSTSERLTSERKLILVVDLDQTVIHATVDPTVGEWQLDPLNPNYRAVKDVRSFCLEEDPIAPPGWSGPKMTPTKCWYYVKVRPGLEDFLKRVSQLYEMHVYTMATRNYALAIAHIIDPDGRYFGDRILSRDESGSLTHKNLRRLFPVDQLMVVIIDDRGDVWQWEKNLIKVVPYEFFVGIGDINLSFLPKKNGQVTGPMRKRIARLEAYEEKQRRKSQGEIVDDDDLQDPQDPGSEPPQNLEPLAIPEEAGSDHSNDEESPSRRNSIHDNDKPSLTTSSRRNLQSLQASPVDRIVELGGDKVQIFEQSLTRNQSLEQQQHDRPLAKLQHDLEKINHEHDEKEITPESDNEDNLLFDDDNELESLNDALVRVHDEYYRIWDSYNEDKSLTNPDLTNIIPSLKSKCLEGIVVLFSGILRWGSDPQKADIVIWCQQFGVKVVNEVYPEVTHVICREPSAGGGLTFKVRVAKKTLPNVHIVTPDWLFACMSKWTRVDEKPYAIEASDEDFYLEEKDLVKYQAIIEDPRKAPELRPRFDSVASMEEYDLDGASKEVDDFLADISDEDEDGQEEEEEEEIKEDEPKKDTFILDLYKKRRANDDIDSLAKKAKQNPDTLDDLEQELMDGFDDLE</sequence>
<gene>
    <name evidence="1" type="ORF">QFC19_007882</name>
</gene>
<reference evidence="1" key="1">
    <citation type="submission" date="2023-04" db="EMBL/GenBank/DDBJ databases">
        <title>Draft Genome sequencing of Naganishia species isolated from polar environments using Oxford Nanopore Technology.</title>
        <authorList>
            <person name="Leo P."/>
            <person name="Venkateswaran K."/>
        </authorList>
    </citation>
    <scope>NUCLEOTIDE SEQUENCE</scope>
    <source>
        <strain evidence="1">MNA-CCFEE 5261</strain>
    </source>
</reference>
<organism evidence="1 2">
    <name type="scientific">Naganishia cerealis</name>
    <dbReference type="NCBI Taxonomy" id="610337"/>
    <lineage>
        <taxon>Eukaryota</taxon>
        <taxon>Fungi</taxon>
        <taxon>Dikarya</taxon>
        <taxon>Basidiomycota</taxon>
        <taxon>Agaricomycotina</taxon>
        <taxon>Tremellomycetes</taxon>
        <taxon>Filobasidiales</taxon>
        <taxon>Filobasidiaceae</taxon>
        <taxon>Naganishia</taxon>
    </lineage>
</organism>
<protein>
    <submittedName>
        <fullName evidence="1">Uncharacterized protein</fullName>
    </submittedName>
</protein>
<keyword evidence="2" id="KW-1185">Reference proteome</keyword>